<organism evidence="2 3">
    <name type="scientific">Amycolatopsis carbonis</name>
    <dbReference type="NCBI Taxonomy" id="715471"/>
    <lineage>
        <taxon>Bacteria</taxon>
        <taxon>Bacillati</taxon>
        <taxon>Actinomycetota</taxon>
        <taxon>Actinomycetes</taxon>
        <taxon>Pseudonocardiales</taxon>
        <taxon>Pseudonocardiaceae</taxon>
        <taxon>Amycolatopsis</taxon>
    </lineage>
</organism>
<proteinExistence type="predicted"/>
<feature type="domain" description="VOC" evidence="1">
    <location>
        <begin position="12"/>
        <end position="127"/>
    </location>
</feature>
<reference evidence="2 3" key="1">
    <citation type="submission" date="2023-06" db="EMBL/GenBank/DDBJ databases">
        <authorList>
            <person name="Oyuntsetseg B."/>
            <person name="Kim S.B."/>
        </authorList>
    </citation>
    <scope>NUCLEOTIDE SEQUENCE [LARGE SCALE GENOMIC DNA]</scope>
    <source>
        <strain evidence="2 3">2-15</strain>
    </source>
</reference>
<dbReference type="InterPro" id="IPR029068">
    <property type="entry name" value="Glyas_Bleomycin-R_OHBP_Dase"/>
</dbReference>
<dbReference type="PANTHER" id="PTHR33993:SF10">
    <property type="entry name" value="CONSERVED PROTEIN"/>
    <property type="match status" value="1"/>
</dbReference>
<dbReference type="SUPFAM" id="SSF54593">
    <property type="entry name" value="Glyoxalase/Bleomycin resistance protein/Dihydroxybiphenyl dioxygenase"/>
    <property type="match status" value="2"/>
</dbReference>
<dbReference type="CDD" id="cd07247">
    <property type="entry name" value="SgaA_N_like"/>
    <property type="match status" value="2"/>
</dbReference>
<dbReference type="Proteomes" id="UP001236014">
    <property type="component" value="Chromosome"/>
</dbReference>
<dbReference type="PANTHER" id="PTHR33993">
    <property type="entry name" value="GLYOXALASE-RELATED"/>
    <property type="match status" value="1"/>
</dbReference>
<accession>A0A9Y2MSN9</accession>
<protein>
    <submittedName>
        <fullName evidence="2">VOC family protein</fullName>
    </submittedName>
</protein>
<sequence length="264" mass="28114">MLFRDERWPDGTPCWVDLMVPDRTAAATFYEGLLGWNVQFGGPETGYYGMAQLAGRPVAGVGEIPAEQAGMPAAWTTYLAVSDVDKAVAAITEAGGHVVAPPMDVMTQGRMAIATDPTGSVFGLWQAGRHHGTEVTLAPGALAWNENMSRDFAAAKTFYGNVFGYSFNDISNDEFTYATLDVDGRPTGGLGQASGDYEPGWMTYFWSADVDAAAAKIPELGGTVTENPVDTPFGRMLMAKDNQGASFQLMAPNEQSGTQEGWGA</sequence>
<dbReference type="Gene3D" id="3.10.180.10">
    <property type="entry name" value="2,3-Dihydroxybiphenyl 1,2-Dioxygenase, domain 1"/>
    <property type="match status" value="2"/>
</dbReference>
<evidence type="ECO:0000259" key="1">
    <source>
        <dbReference type="PROSITE" id="PS51819"/>
    </source>
</evidence>
<dbReference type="KEGG" id="acab:QRX50_02895"/>
<dbReference type="InterPro" id="IPR052164">
    <property type="entry name" value="Anthracycline_SecMetBiosynth"/>
</dbReference>
<evidence type="ECO:0000313" key="3">
    <source>
        <dbReference type="Proteomes" id="UP001236014"/>
    </source>
</evidence>
<dbReference type="InterPro" id="IPR037523">
    <property type="entry name" value="VOC_core"/>
</dbReference>
<evidence type="ECO:0000313" key="2">
    <source>
        <dbReference type="EMBL" id="WIX79765.1"/>
    </source>
</evidence>
<dbReference type="PROSITE" id="PS51819">
    <property type="entry name" value="VOC"/>
    <property type="match status" value="1"/>
</dbReference>
<gene>
    <name evidence="2" type="ORF">QRX50_02895</name>
</gene>
<dbReference type="Pfam" id="PF00903">
    <property type="entry name" value="Glyoxalase"/>
    <property type="match status" value="2"/>
</dbReference>
<dbReference type="RefSeq" id="WP_285970445.1">
    <property type="nucleotide sequence ID" value="NZ_CP127294.1"/>
</dbReference>
<dbReference type="AlphaFoldDB" id="A0A9Y2MSN9"/>
<dbReference type="EMBL" id="CP127294">
    <property type="protein sequence ID" value="WIX79765.1"/>
    <property type="molecule type" value="Genomic_DNA"/>
</dbReference>
<dbReference type="InterPro" id="IPR004360">
    <property type="entry name" value="Glyas_Fos-R_dOase_dom"/>
</dbReference>
<name>A0A9Y2MSN9_9PSEU</name>
<keyword evidence="3" id="KW-1185">Reference proteome</keyword>